<dbReference type="InterPro" id="IPR017900">
    <property type="entry name" value="4Fe4S_Fe_S_CS"/>
</dbReference>
<sequence>MYNYIYDTETGGLLLNTSPMQFSKEPRPVYYKELDLLGFDKYWDYEKQDALPYMWAEANKYYYFGRLVAQTKGGSLYAAPELEIKEEIGEKLRTVDIDRMLEKNADFLQILEQETVKKIYDVWNRYKGKLDIFHVAFSGGKDSIVLLDLVKKALPKDEFVVVFGDTQMEFPDTYDVIDKIEEQCKADGIRFYRAKSHMEAKESWRTFGPPSRRIRWCCTVLKTAPVMKLLRDELKSRRVVMLTGVRAEESLQRSDYEEFSMGKKVSGQYSFHPILDWNAQEIYLHIYNNGLIFNNAYKSGFNRVGCLVCPNSSGKHEYLKRLCCTEETDAYLDIIADTTTKDLSGRNRESFLENGGWKMRTTGHELTVTKRRIEFNETKKAFEIELDEYLPRWSVWYTAIGRLAQISEKEFELEYKGVYYKALLKENSGKYVFTVNATRTSKDAVDFIHYLRAVFIKTYYCIGCGDCVAECPFNNIAQGHNEVIFDGKCTRCRACLKMNNGCTYYDSIKGIKGVKQMTGLNRYLSVGVKDEWIRSFFANGSEPGARKTDVMYAFLSDAGVLKQKKFTPLGEKIKQIGLFETTSWAIMLCELVYSPAFNWFMKNIPFGTPYTFDDLNVALDGLVTDKAKREFWNGFKQILDTMPYGYEMRFGVPDIEKKFDKNGEEKKKLLSITRWNWVSPSPLVVLYSLYKFAEACGDYYEFTINRLLNYNIDSDGISPTQIFGIEENELKTILRGLSVSKPDFVTTKFTHDLDTISLNENRTASDVLALL</sequence>
<protein>
    <submittedName>
        <fullName evidence="2">Phosphoadenosine phosphosulfate reductase</fullName>
        <ecNumber evidence="2">1.8.4.8</ecNumber>
    </submittedName>
</protein>
<reference evidence="2" key="1">
    <citation type="submission" date="2019-08" db="EMBL/GenBank/DDBJ databases">
        <authorList>
            <person name="Kucharzyk K."/>
            <person name="Murdoch R.W."/>
            <person name="Higgins S."/>
            <person name="Loffler F."/>
        </authorList>
    </citation>
    <scope>NUCLEOTIDE SEQUENCE</scope>
</reference>
<organism evidence="2">
    <name type="scientific">bioreactor metagenome</name>
    <dbReference type="NCBI Taxonomy" id="1076179"/>
    <lineage>
        <taxon>unclassified sequences</taxon>
        <taxon>metagenomes</taxon>
        <taxon>ecological metagenomes</taxon>
    </lineage>
</organism>
<dbReference type="SUPFAM" id="SSF54862">
    <property type="entry name" value="4Fe-4S ferredoxins"/>
    <property type="match status" value="1"/>
</dbReference>
<dbReference type="AlphaFoldDB" id="A0A644T9U6"/>
<keyword evidence="2" id="KW-0560">Oxidoreductase</keyword>
<dbReference type="EMBL" id="VSSQ01000022">
    <property type="protein sequence ID" value="MPL63716.1"/>
    <property type="molecule type" value="Genomic_DNA"/>
</dbReference>
<dbReference type="PANTHER" id="PTHR43196:SF2">
    <property type="entry name" value="PHOSPHOADENOSINE PHOSPHOSULFATE REDUCTASE"/>
    <property type="match status" value="1"/>
</dbReference>
<dbReference type="InterPro" id="IPR014729">
    <property type="entry name" value="Rossmann-like_a/b/a_fold"/>
</dbReference>
<comment type="caution">
    <text evidence="2">The sequence shown here is derived from an EMBL/GenBank/DDBJ whole genome shotgun (WGS) entry which is preliminary data.</text>
</comment>
<dbReference type="GO" id="GO:0004604">
    <property type="term" value="F:phosphoadenylyl-sulfate reductase (thioredoxin) activity"/>
    <property type="evidence" value="ECO:0007669"/>
    <property type="project" value="UniProtKB-EC"/>
</dbReference>
<dbReference type="InterPro" id="IPR002500">
    <property type="entry name" value="PAPS_reduct_dom"/>
</dbReference>
<dbReference type="SUPFAM" id="SSF52402">
    <property type="entry name" value="Adenine nucleotide alpha hydrolases-like"/>
    <property type="match status" value="1"/>
</dbReference>
<dbReference type="PROSITE" id="PS51379">
    <property type="entry name" value="4FE4S_FER_2"/>
    <property type="match status" value="1"/>
</dbReference>
<dbReference type="Gene3D" id="3.40.50.620">
    <property type="entry name" value="HUPs"/>
    <property type="match status" value="1"/>
</dbReference>
<gene>
    <name evidence="2" type="primary">cysH_2</name>
    <name evidence="2" type="ORF">SDC9_09357</name>
</gene>
<evidence type="ECO:0000259" key="1">
    <source>
        <dbReference type="PROSITE" id="PS51379"/>
    </source>
</evidence>
<dbReference type="Pfam" id="PF13237">
    <property type="entry name" value="Fer4_10"/>
    <property type="match status" value="1"/>
</dbReference>
<dbReference type="PANTHER" id="PTHR43196">
    <property type="entry name" value="SULFATE ADENYLYLTRANSFERASE SUBUNIT 2"/>
    <property type="match status" value="1"/>
</dbReference>
<dbReference type="InterPro" id="IPR017896">
    <property type="entry name" value="4Fe4S_Fe-S-bd"/>
</dbReference>
<feature type="domain" description="4Fe-4S ferredoxin-type" evidence="1">
    <location>
        <begin position="452"/>
        <end position="481"/>
    </location>
</feature>
<dbReference type="Gene3D" id="3.30.70.20">
    <property type="match status" value="1"/>
</dbReference>
<evidence type="ECO:0000313" key="2">
    <source>
        <dbReference type="EMBL" id="MPL63716.1"/>
    </source>
</evidence>
<accession>A0A644T9U6</accession>
<dbReference type="InterPro" id="IPR050128">
    <property type="entry name" value="Sulfate_adenylyltrnsfr_sub2"/>
</dbReference>
<name>A0A644T9U6_9ZZZZ</name>
<dbReference type="EC" id="1.8.4.8" evidence="2"/>
<proteinExistence type="predicted"/>
<dbReference type="PROSITE" id="PS00198">
    <property type="entry name" value="4FE4S_FER_1"/>
    <property type="match status" value="1"/>
</dbReference>
<dbReference type="Pfam" id="PF01507">
    <property type="entry name" value="PAPS_reduct"/>
    <property type="match status" value="1"/>
</dbReference>